<reference evidence="3" key="1">
    <citation type="journal article" date="2019" name="Int. J. Syst. Evol. Microbiol.">
        <title>The Global Catalogue of Microorganisms (GCM) 10K type strain sequencing project: providing services to taxonomists for standard genome sequencing and annotation.</title>
        <authorList>
            <consortium name="The Broad Institute Genomics Platform"/>
            <consortium name="The Broad Institute Genome Sequencing Center for Infectious Disease"/>
            <person name="Wu L."/>
            <person name="Ma J."/>
        </authorList>
    </citation>
    <scope>NUCLEOTIDE SEQUENCE [LARGE SCALE GENOMIC DNA]</scope>
    <source>
        <strain evidence="3">JCM 17656</strain>
    </source>
</reference>
<accession>A0ABP6YVH9</accession>
<dbReference type="RefSeq" id="WP_346186471.1">
    <property type="nucleotide sequence ID" value="NZ_BAABCE010000029.1"/>
</dbReference>
<feature type="compositionally biased region" description="Polar residues" evidence="1">
    <location>
        <begin position="253"/>
        <end position="268"/>
    </location>
</feature>
<dbReference type="Proteomes" id="UP001500707">
    <property type="component" value="Unassembled WGS sequence"/>
</dbReference>
<sequence length="480" mass="51451">MSRFGAGIRRGVMAVDSFTQVANGLFRDAEVSYKAKGIFGYVSTHTNGWQVTIADLVRLGPDGRESVRTGLRELEAHGYLVRERLRRPDGTLGEIVYCITDRPAAVDTVLSEALLEIGTPEPGQSGGYAAGIRRGVMAADSYTQVANALFRAGELSYKAKGLFGLLSTHREGWRMTVADIVRRGRDGEGAVKSGLKELEKYGFLVRERERGEDGTLGAAAYFITDLPALQNRRSQPESDFPLVDNPTLADWPTKNTISKKTTQQNNNPLRPCGRGDTPQPSGRAGRPDGLTPRPAPVADEMHPGIRLLLSIGAARPELLLAGQALTDQGRVVTVMLESGWSPEQLRHVIADRPLPHPVRTTVGAIVAARLRTAQAYPPPAVAAFYPNASVPDDSTLSPRASATGSERTVAQALTYRALTECAGCGRPGTAPGEDLCPACLDWPPCQTCPGPTPRRAHPDGDGRCTTCASTFINHLEGSAP</sequence>
<evidence type="ECO:0000256" key="1">
    <source>
        <dbReference type="SAM" id="MobiDB-lite"/>
    </source>
</evidence>
<evidence type="ECO:0000313" key="2">
    <source>
        <dbReference type="EMBL" id="GAA3592289.1"/>
    </source>
</evidence>
<evidence type="ECO:0000313" key="3">
    <source>
        <dbReference type="Proteomes" id="UP001500707"/>
    </source>
</evidence>
<comment type="caution">
    <text evidence="2">The sequence shown here is derived from an EMBL/GenBank/DDBJ whole genome shotgun (WGS) entry which is preliminary data.</text>
</comment>
<name>A0ABP6YVH9_9ACTN</name>
<proteinExistence type="predicted"/>
<organism evidence="2 3">
    <name type="scientific">Streptomyces osmaniensis</name>
    <dbReference type="NCBI Taxonomy" id="593134"/>
    <lineage>
        <taxon>Bacteria</taxon>
        <taxon>Bacillati</taxon>
        <taxon>Actinomycetota</taxon>
        <taxon>Actinomycetes</taxon>
        <taxon>Kitasatosporales</taxon>
        <taxon>Streptomycetaceae</taxon>
        <taxon>Streptomyces</taxon>
    </lineage>
</organism>
<protein>
    <recommendedName>
        <fullName evidence="4">Helix-turn-helix domain-containing protein</fullName>
    </recommendedName>
</protein>
<gene>
    <name evidence="2" type="ORF">GCM10022295_87340</name>
</gene>
<evidence type="ECO:0008006" key="4">
    <source>
        <dbReference type="Google" id="ProtNLM"/>
    </source>
</evidence>
<dbReference type="EMBL" id="BAABCE010000029">
    <property type="protein sequence ID" value="GAA3592289.1"/>
    <property type="molecule type" value="Genomic_DNA"/>
</dbReference>
<keyword evidence="3" id="KW-1185">Reference proteome</keyword>
<feature type="region of interest" description="Disordered" evidence="1">
    <location>
        <begin position="233"/>
        <end position="298"/>
    </location>
</feature>